<dbReference type="eggNOG" id="COG1853">
    <property type="taxonomic scope" value="Bacteria"/>
</dbReference>
<evidence type="ECO:0000256" key="2">
    <source>
        <dbReference type="ARBA" id="ARBA00023002"/>
    </source>
</evidence>
<dbReference type="GO" id="GO:0042602">
    <property type="term" value="F:riboflavin reductase (NADPH) activity"/>
    <property type="evidence" value="ECO:0007669"/>
    <property type="project" value="TreeGrafter"/>
</dbReference>
<feature type="domain" description="Flavin reductase like" evidence="3">
    <location>
        <begin position="23"/>
        <end position="164"/>
    </location>
</feature>
<dbReference type="InParanoid" id="D9QHL6"/>
<dbReference type="InterPro" id="IPR050268">
    <property type="entry name" value="NADH-dep_flavin_reductase"/>
</dbReference>
<evidence type="ECO:0000259" key="3">
    <source>
        <dbReference type="SMART" id="SM00903"/>
    </source>
</evidence>
<gene>
    <name evidence="4" type="ordered locus">Bresu_1871</name>
</gene>
<dbReference type="BioCyc" id="BSUB633149:G1GM8-1863-MONOMER"/>
<dbReference type="HOGENOM" id="CLU_059021_1_0_5"/>
<dbReference type="GO" id="GO:0010181">
    <property type="term" value="F:FMN binding"/>
    <property type="evidence" value="ECO:0007669"/>
    <property type="project" value="InterPro"/>
</dbReference>
<dbReference type="AlphaFoldDB" id="D9QHL6"/>
<dbReference type="SUPFAM" id="SSF50475">
    <property type="entry name" value="FMN-binding split barrel"/>
    <property type="match status" value="1"/>
</dbReference>
<dbReference type="KEGG" id="bsb:Bresu_1871"/>
<dbReference type="PANTHER" id="PTHR30466">
    <property type="entry name" value="FLAVIN REDUCTASE"/>
    <property type="match status" value="1"/>
</dbReference>
<keyword evidence="5" id="KW-1185">Reference proteome</keyword>
<evidence type="ECO:0000313" key="4">
    <source>
        <dbReference type="EMBL" id="ADL01182.1"/>
    </source>
</evidence>
<comment type="similarity">
    <text evidence="1">Belongs to the non-flavoprotein flavin reductase family.</text>
</comment>
<proteinExistence type="inferred from homology"/>
<evidence type="ECO:0000313" key="5">
    <source>
        <dbReference type="Proteomes" id="UP000002696"/>
    </source>
</evidence>
<dbReference type="Proteomes" id="UP000002696">
    <property type="component" value="Chromosome"/>
</dbReference>
<dbReference type="STRING" id="633149.Bresu_1871"/>
<reference evidence="5" key="1">
    <citation type="journal article" date="2011" name="J. Bacteriol.">
        <title>Genome sequences of eight morphologically diverse alphaproteobacteria.</title>
        <authorList>
            <consortium name="US DOE Joint Genome Institute"/>
            <person name="Brown P.J."/>
            <person name="Kysela D.T."/>
            <person name="Buechlein A."/>
            <person name="Hemmerich C."/>
            <person name="Brun Y.V."/>
        </authorList>
    </citation>
    <scope>NUCLEOTIDE SEQUENCE [LARGE SCALE GENOMIC DNA]</scope>
    <source>
        <strain evidence="5">ATCC 15264 / DSM 4735 / LMG 14903 / NBRC 16000 / CB 81</strain>
    </source>
</reference>
<dbReference type="Gene3D" id="2.30.110.10">
    <property type="entry name" value="Electron Transport, Fmn-binding Protein, Chain A"/>
    <property type="match status" value="1"/>
</dbReference>
<protein>
    <submittedName>
        <fullName evidence="4">Flavin reductase domain protein FMN-binding protein</fullName>
    </submittedName>
</protein>
<sequence>MSLEPLPEEAVRKADAAEYRRALGAFATGVCVVTADSAAGPLGITINSFTSVSLTPRLVLWCLDEKSERWAPFSAAETFSIHVLDAGSQALSNRFAKGVGLLSEGEYQRVGNAPPRLSGAVARFDCRTHDRVQMGDHLIIVGEVEAFEAADGPTLTYFRGGYGTAGDA</sequence>
<keyword evidence="2" id="KW-0560">Oxidoreductase</keyword>
<dbReference type="FunCoup" id="D9QHL6">
    <property type="interactions" value="34"/>
</dbReference>
<accession>D9QHL6</accession>
<dbReference type="PANTHER" id="PTHR30466:SF11">
    <property type="entry name" value="FLAVIN-DEPENDENT MONOOXYGENASE, REDUCTASE SUBUNIT HSAB"/>
    <property type="match status" value="1"/>
</dbReference>
<organism evidence="4 5">
    <name type="scientific">Brevundimonas subvibrioides (strain ATCC 15264 / DSM 4735 / LMG 14903 / NBRC 16000 / CB 81)</name>
    <name type="common">Caulobacter subvibrioides</name>
    <dbReference type="NCBI Taxonomy" id="633149"/>
    <lineage>
        <taxon>Bacteria</taxon>
        <taxon>Pseudomonadati</taxon>
        <taxon>Pseudomonadota</taxon>
        <taxon>Alphaproteobacteria</taxon>
        <taxon>Caulobacterales</taxon>
        <taxon>Caulobacteraceae</taxon>
        <taxon>Brevundimonas</taxon>
    </lineage>
</organism>
<dbReference type="RefSeq" id="WP_013269283.1">
    <property type="nucleotide sequence ID" value="NC_014375.1"/>
</dbReference>
<dbReference type="InterPro" id="IPR012349">
    <property type="entry name" value="Split_barrel_FMN-bd"/>
</dbReference>
<dbReference type="SMART" id="SM00903">
    <property type="entry name" value="Flavin_Reduct"/>
    <property type="match status" value="1"/>
</dbReference>
<evidence type="ECO:0000256" key="1">
    <source>
        <dbReference type="ARBA" id="ARBA00008898"/>
    </source>
</evidence>
<dbReference type="InterPro" id="IPR002563">
    <property type="entry name" value="Flavin_Rdtase-like_dom"/>
</dbReference>
<dbReference type="EMBL" id="CP002102">
    <property type="protein sequence ID" value="ADL01182.1"/>
    <property type="molecule type" value="Genomic_DNA"/>
</dbReference>
<dbReference type="Pfam" id="PF01613">
    <property type="entry name" value="Flavin_Reduct"/>
    <property type="match status" value="1"/>
</dbReference>
<name>D9QHL6_BRESC</name>